<gene>
    <name evidence="1" type="ORF">HWQ67_05760</name>
</gene>
<evidence type="ECO:0000313" key="1">
    <source>
        <dbReference type="EMBL" id="MBV6341085.1"/>
    </source>
</evidence>
<protein>
    <submittedName>
        <fullName evidence="1">Uncharacterized protein</fullName>
    </submittedName>
</protein>
<dbReference type="EMBL" id="JABXWD010000071">
    <property type="protein sequence ID" value="MBV6341085.1"/>
    <property type="molecule type" value="Genomic_DNA"/>
</dbReference>
<comment type="caution">
    <text evidence="1">The sequence shown here is derived from an EMBL/GenBank/DDBJ whole genome shotgun (WGS) entry which is preliminary data.</text>
</comment>
<sequence length="167" mass="17982">MKSWADYSRGYNNPNSGGAMGGMGGGGANPTQNQTPSWEILQRIFGGLQSGDQDYRKWMSNLLNTMGSTARGQLAGGIGSQLGRMNVSIPSGAGVLANRYMGSMGDQMEMIKKLIDQPSPYAQNLSQALSLGQGLMPTYQRGGNNSLEELMKLLNLTGQSGRQTRRW</sequence>
<organism evidence="1 2">
    <name type="scientific">Candidatus Magnetobacterium casense</name>
    <dbReference type="NCBI Taxonomy" id="1455061"/>
    <lineage>
        <taxon>Bacteria</taxon>
        <taxon>Pseudomonadati</taxon>
        <taxon>Nitrospirota</taxon>
        <taxon>Thermodesulfovibrionia</taxon>
        <taxon>Thermodesulfovibrionales</taxon>
        <taxon>Candidatus Magnetobacteriaceae</taxon>
        <taxon>Candidatus Magnetobacterium</taxon>
    </lineage>
</organism>
<reference evidence="1 2" key="1">
    <citation type="journal article" date="2020" name="J Geophys Res Biogeosci">
        <title>Magnetotaxis as an Adaptation to Enable Bacterial Shuttling of Microbial Sulfur and Sulfur Cycling Across Aquatic Oxic#Anoxic Interfaces.</title>
        <authorList>
            <person name="Li J."/>
            <person name="Liu P."/>
            <person name="Wang J."/>
            <person name="Roberts A.P."/>
            <person name="Pan Y."/>
        </authorList>
    </citation>
    <scope>NUCLEOTIDE SEQUENCE [LARGE SCALE GENOMIC DNA]</scope>
    <source>
        <strain evidence="1 2">MYR-1_YQ</strain>
    </source>
</reference>
<proteinExistence type="predicted"/>
<accession>A0ABS6RWT4</accession>
<dbReference type="RefSeq" id="WP_218251697.1">
    <property type="nucleotide sequence ID" value="NZ_JABXWD010000071.1"/>
</dbReference>
<keyword evidence="2" id="KW-1185">Reference proteome</keyword>
<name>A0ABS6RWT4_9BACT</name>
<evidence type="ECO:0000313" key="2">
    <source>
        <dbReference type="Proteomes" id="UP001196980"/>
    </source>
</evidence>
<dbReference type="Proteomes" id="UP001196980">
    <property type="component" value="Unassembled WGS sequence"/>
</dbReference>